<feature type="transmembrane region" description="Helical" evidence="1">
    <location>
        <begin position="12"/>
        <end position="45"/>
    </location>
</feature>
<name>A0ABT3FP77_9BACT</name>
<organism evidence="2 3">
    <name type="scientific">Luteolibacter flavescens</name>
    <dbReference type="NCBI Taxonomy" id="1859460"/>
    <lineage>
        <taxon>Bacteria</taxon>
        <taxon>Pseudomonadati</taxon>
        <taxon>Verrucomicrobiota</taxon>
        <taxon>Verrucomicrobiia</taxon>
        <taxon>Verrucomicrobiales</taxon>
        <taxon>Verrucomicrobiaceae</taxon>
        <taxon>Luteolibacter</taxon>
    </lineage>
</organism>
<protein>
    <submittedName>
        <fullName evidence="2">Uncharacterized protein</fullName>
    </submittedName>
</protein>
<dbReference type="RefSeq" id="WP_264501026.1">
    <property type="nucleotide sequence ID" value="NZ_JAPDDS010000005.1"/>
</dbReference>
<accession>A0ABT3FP77</accession>
<keyword evidence="3" id="KW-1185">Reference proteome</keyword>
<evidence type="ECO:0000256" key="1">
    <source>
        <dbReference type="SAM" id="Phobius"/>
    </source>
</evidence>
<reference evidence="2 3" key="1">
    <citation type="submission" date="2022-10" db="EMBL/GenBank/DDBJ databases">
        <title>Luteolibacter flavescens strain MCCC 1K03193, whole genome shotgun sequencing project.</title>
        <authorList>
            <person name="Zhao G."/>
            <person name="Shen L."/>
        </authorList>
    </citation>
    <scope>NUCLEOTIDE SEQUENCE [LARGE SCALE GENOMIC DNA]</scope>
    <source>
        <strain evidence="2 3">MCCC 1K03193</strain>
    </source>
</reference>
<feature type="transmembrane region" description="Helical" evidence="1">
    <location>
        <begin position="100"/>
        <end position="121"/>
    </location>
</feature>
<keyword evidence="1" id="KW-1133">Transmembrane helix</keyword>
<evidence type="ECO:0000313" key="3">
    <source>
        <dbReference type="Proteomes" id="UP001207930"/>
    </source>
</evidence>
<proteinExistence type="predicted"/>
<evidence type="ECO:0000313" key="2">
    <source>
        <dbReference type="EMBL" id="MCW1885066.1"/>
    </source>
</evidence>
<feature type="transmembrane region" description="Helical" evidence="1">
    <location>
        <begin position="65"/>
        <end position="88"/>
    </location>
</feature>
<sequence>MSKPTFTSDEKGCLIPAGVTILAFLLFLSLPVIGLAPFQIAWRFVAGFGYFLRENVPRISSDAGTWVPGIVSLLLSIAVIHAFGRLWARHRQQPWKVSTSLALGMVVPLLFVISFLVPGVILQVDGLRRVKWTELHRSRNYTPALHAMKIATAAVVWAENRSDRRFPPSADTLVSDGSLSQSDLKIDSKGDALGEPPLYLGAGLTAQSDPGLPLVISGPYSRYEARHRTVITIDLTTVEIAADELDAWIEMALEARTAKQR</sequence>
<comment type="caution">
    <text evidence="2">The sequence shown here is derived from an EMBL/GenBank/DDBJ whole genome shotgun (WGS) entry which is preliminary data.</text>
</comment>
<dbReference type="EMBL" id="JAPDDS010000005">
    <property type="protein sequence ID" value="MCW1885066.1"/>
    <property type="molecule type" value="Genomic_DNA"/>
</dbReference>
<gene>
    <name evidence="2" type="ORF">OKA04_10035</name>
</gene>
<keyword evidence="1" id="KW-0812">Transmembrane</keyword>
<keyword evidence="1" id="KW-0472">Membrane</keyword>
<dbReference type="Proteomes" id="UP001207930">
    <property type="component" value="Unassembled WGS sequence"/>
</dbReference>